<comment type="caution">
    <text evidence="3">The sequence shown here is derived from an EMBL/GenBank/DDBJ whole genome shotgun (WGS) entry which is preliminary data.</text>
</comment>
<dbReference type="Pfam" id="PF17482">
    <property type="entry name" value="Phage_sheath_1C"/>
    <property type="match status" value="1"/>
</dbReference>
<dbReference type="PANTHER" id="PTHR35861">
    <property type="match status" value="1"/>
</dbReference>
<name>A0A9X3EIW8_9BACT</name>
<proteinExistence type="inferred from homology"/>
<dbReference type="RefSeq" id="WP_267766068.1">
    <property type="nucleotide sequence ID" value="NZ_JAPNKE010000002.1"/>
</dbReference>
<keyword evidence="4" id="KW-1185">Reference proteome</keyword>
<evidence type="ECO:0000313" key="4">
    <source>
        <dbReference type="Proteomes" id="UP001150924"/>
    </source>
</evidence>
<dbReference type="InterPro" id="IPR020287">
    <property type="entry name" value="Tail_sheath_C"/>
</dbReference>
<dbReference type="InterPro" id="IPR052042">
    <property type="entry name" value="Tail_sheath_structural"/>
</dbReference>
<comment type="similarity">
    <text evidence="1">Belongs to the myoviridae tail sheath protein family.</text>
</comment>
<reference evidence="3" key="1">
    <citation type="submission" date="2022-11" db="EMBL/GenBank/DDBJ databases">
        <title>Minimal conservation of predation-associated metabolite biosynthetic gene clusters underscores biosynthetic potential of Myxococcota including descriptions for ten novel species: Archangium lansinium sp. nov., Myxococcus landrumus sp. nov., Nannocystis bai.</title>
        <authorList>
            <person name="Ahearne A."/>
            <person name="Stevens C."/>
            <person name="Phillips K."/>
        </authorList>
    </citation>
    <scope>NUCLEOTIDE SEQUENCE</scope>
    <source>
        <strain evidence="3">Na p29</strain>
    </source>
</reference>
<dbReference type="Proteomes" id="UP001150924">
    <property type="component" value="Unassembled WGS sequence"/>
</dbReference>
<evidence type="ECO:0000256" key="1">
    <source>
        <dbReference type="ARBA" id="ARBA00008005"/>
    </source>
</evidence>
<feature type="domain" description="Tail sheath protein C-terminal" evidence="2">
    <location>
        <begin position="573"/>
        <end position="676"/>
    </location>
</feature>
<dbReference type="EMBL" id="JAPNKE010000002">
    <property type="protein sequence ID" value="MCY1004516.1"/>
    <property type="molecule type" value="Genomic_DNA"/>
</dbReference>
<organism evidence="3 4">
    <name type="scientific">Nannocystis pusilla</name>
    <dbReference type="NCBI Taxonomy" id="889268"/>
    <lineage>
        <taxon>Bacteria</taxon>
        <taxon>Pseudomonadati</taxon>
        <taxon>Myxococcota</taxon>
        <taxon>Polyangia</taxon>
        <taxon>Nannocystales</taxon>
        <taxon>Nannocystaceae</taxon>
        <taxon>Nannocystis</taxon>
    </lineage>
</organism>
<sequence>MRLFFANGGTVAIITRISDTAATKASVTLKSLGNSDVLRVTSREAGARGGELRVAVDYATPTPDETFNLRVFHVDLTSLQETELEVHSNLSMRPGDPRFVDDIVGQNSALVTAERLAVALGNGFSVGARVVDGTTFADAAIPDGSSLRISVNGGSPTTHVFNTATNTFTPGLPAGIAPGVVEAGTGKVLFTLTATTSTVQVIPSDSANDIATYMQMGAARGGLEQSPYGAQRPAPSGLFTTISHANLGEFAALDQDDFDGEDEIDIEVDGVTLEDFNLNTTGTGLFYKGNVSPVDSLLNVQEKLHVLAAQFNTKAQAKANFAWRAHVEGYTLVFRRLNGGANLGLGATAISASAGLFDGAGFTDAGNVRYYSLGTSGAGTYQSGTDGVDGGRPTPTDYAAAYELIDREVDIFNILVLPRDAAATDAHRLELWGPASVFCQRRRAVLIVDPPSTWVTASDVTAGIGGLRIGLVKDHSVLYWPRLYALNEFNLVKPVDPSGAMAGVWARTDGQRGVWKAPAGLEADIRGILGTERQLSDPENGALNPEAANAIRVLPSGIVSWGARTMDGYDNSGSEYRYVPVRRLALYLAESLRRGLQFAVFEPNDEPLWAQIRLAAGAFMHGLFRQGAFQGQKKSDAYFVKVDAETTTQNDINLGIVNVIVGFAPLKPAEFVVVQLKQIAGQIQT</sequence>
<dbReference type="AlphaFoldDB" id="A0A9X3EIW8"/>
<dbReference type="PANTHER" id="PTHR35861:SF1">
    <property type="entry name" value="PHAGE TAIL SHEATH PROTEIN"/>
    <property type="match status" value="1"/>
</dbReference>
<protein>
    <submittedName>
        <fullName evidence="3">Phage tail sheath subtilisin-like domain-containing protein</fullName>
    </submittedName>
</protein>
<evidence type="ECO:0000259" key="2">
    <source>
        <dbReference type="Pfam" id="PF17482"/>
    </source>
</evidence>
<dbReference type="Gene3D" id="3.40.50.11780">
    <property type="match status" value="1"/>
</dbReference>
<gene>
    <name evidence="3" type="ORF">OV079_02810</name>
</gene>
<accession>A0A9X3EIW8</accession>
<evidence type="ECO:0000313" key="3">
    <source>
        <dbReference type="EMBL" id="MCY1004516.1"/>
    </source>
</evidence>